<dbReference type="AlphaFoldDB" id="A0A2H1L328"/>
<organism evidence="9 10">
    <name type="scientific">Brevibacterium jeotgali</name>
    <dbReference type="NCBI Taxonomy" id="1262550"/>
    <lineage>
        <taxon>Bacteria</taxon>
        <taxon>Bacillati</taxon>
        <taxon>Actinomycetota</taxon>
        <taxon>Actinomycetes</taxon>
        <taxon>Micrococcales</taxon>
        <taxon>Brevibacteriaceae</taxon>
        <taxon>Brevibacterium</taxon>
    </lineage>
</organism>
<dbReference type="PANTHER" id="PTHR43214:SF24">
    <property type="entry name" value="TRANSCRIPTIONAL REGULATORY PROTEIN NARL-RELATED"/>
    <property type="match status" value="1"/>
</dbReference>
<dbReference type="GO" id="GO:0003677">
    <property type="term" value="F:DNA binding"/>
    <property type="evidence" value="ECO:0007669"/>
    <property type="project" value="UniProtKB-KW"/>
</dbReference>
<evidence type="ECO:0000313" key="10">
    <source>
        <dbReference type="Proteomes" id="UP000234462"/>
    </source>
</evidence>
<accession>A0A2H1L328</accession>
<feature type="compositionally biased region" description="Polar residues" evidence="6">
    <location>
        <begin position="202"/>
        <end position="220"/>
    </location>
</feature>
<keyword evidence="1 5" id="KW-0597">Phosphoprotein</keyword>
<dbReference type="OrthoDB" id="4803010at2"/>
<keyword evidence="3" id="KW-0238">DNA-binding</keyword>
<dbReference type="InterPro" id="IPR011006">
    <property type="entry name" value="CheY-like_superfamily"/>
</dbReference>
<evidence type="ECO:0000256" key="1">
    <source>
        <dbReference type="ARBA" id="ARBA00022553"/>
    </source>
</evidence>
<dbReference type="InterPro" id="IPR039420">
    <property type="entry name" value="WalR-like"/>
</dbReference>
<dbReference type="EMBL" id="FXZM01000003">
    <property type="protein sequence ID" value="SMY11210.1"/>
    <property type="molecule type" value="Genomic_DNA"/>
</dbReference>
<feature type="domain" description="HTH luxR-type" evidence="7">
    <location>
        <begin position="247"/>
        <end position="312"/>
    </location>
</feature>
<dbReference type="Gene3D" id="1.10.10.10">
    <property type="entry name" value="Winged helix-like DNA-binding domain superfamily/Winged helix DNA-binding domain"/>
    <property type="match status" value="1"/>
</dbReference>
<dbReference type="InterPro" id="IPR036388">
    <property type="entry name" value="WH-like_DNA-bd_sf"/>
</dbReference>
<evidence type="ECO:0000256" key="4">
    <source>
        <dbReference type="ARBA" id="ARBA00023163"/>
    </source>
</evidence>
<dbReference type="Pfam" id="PF00196">
    <property type="entry name" value="GerE"/>
    <property type="match status" value="1"/>
</dbReference>
<dbReference type="GO" id="GO:0006355">
    <property type="term" value="P:regulation of DNA-templated transcription"/>
    <property type="evidence" value="ECO:0007669"/>
    <property type="project" value="InterPro"/>
</dbReference>
<keyword evidence="10" id="KW-1185">Reference proteome</keyword>
<reference evidence="10" key="1">
    <citation type="submission" date="2017-03" db="EMBL/GenBank/DDBJ databases">
        <authorList>
            <person name="Monnet C."/>
        </authorList>
    </citation>
    <scope>NUCLEOTIDE SEQUENCE [LARGE SCALE GENOMIC DNA]</scope>
    <source>
        <strain evidence="10">SJ5-8</strain>
    </source>
</reference>
<evidence type="ECO:0000256" key="6">
    <source>
        <dbReference type="SAM" id="MobiDB-lite"/>
    </source>
</evidence>
<dbReference type="SMART" id="SM00448">
    <property type="entry name" value="REC"/>
    <property type="match status" value="1"/>
</dbReference>
<dbReference type="SMART" id="SM00421">
    <property type="entry name" value="HTH_LUXR"/>
    <property type="match status" value="1"/>
</dbReference>
<evidence type="ECO:0000256" key="5">
    <source>
        <dbReference type="PROSITE-ProRule" id="PRU00169"/>
    </source>
</evidence>
<proteinExistence type="predicted"/>
<evidence type="ECO:0000259" key="8">
    <source>
        <dbReference type="PROSITE" id="PS50110"/>
    </source>
</evidence>
<evidence type="ECO:0000256" key="3">
    <source>
        <dbReference type="ARBA" id="ARBA00023125"/>
    </source>
</evidence>
<dbReference type="InterPro" id="IPR001789">
    <property type="entry name" value="Sig_transdc_resp-reg_receiver"/>
</dbReference>
<feature type="region of interest" description="Disordered" evidence="6">
    <location>
        <begin position="1"/>
        <end position="34"/>
    </location>
</feature>
<dbReference type="PROSITE" id="PS50110">
    <property type="entry name" value="RESPONSE_REGULATORY"/>
    <property type="match status" value="1"/>
</dbReference>
<feature type="modified residue" description="4-aspartylphosphate" evidence="5">
    <location>
        <position position="88"/>
    </location>
</feature>
<dbReference type="Proteomes" id="UP000234462">
    <property type="component" value="Unassembled WGS sequence"/>
</dbReference>
<dbReference type="PRINTS" id="PR00038">
    <property type="entry name" value="HTHLUXR"/>
</dbReference>
<dbReference type="CDD" id="cd17535">
    <property type="entry name" value="REC_NarL-like"/>
    <property type="match status" value="1"/>
</dbReference>
<feature type="compositionally biased region" description="Low complexity" evidence="6">
    <location>
        <begin position="231"/>
        <end position="243"/>
    </location>
</feature>
<evidence type="ECO:0000259" key="7">
    <source>
        <dbReference type="PROSITE" id="PS50043"/>
    </source>
</evidence>
<feature type="domain" description="Response regulatory" evidence="8">
    <location>
        <begin position="37"/>
        <end position="158"/>
    </location>
</feature>
<dbReference type="GO" id="GO:0000160">
    <property type="term" value="P:phosphorelay signal transduction system"/>
    <property type="evidence" value="ECO:0007669"/>
    <property type="project" value="InterPro"/>
</dbReference>
<dbReference type="CDD" id="cd06170">
    <property type="entry name" value="LuxR_C_like"/>
    <property type="match status" value="1"/>
</dbReference>
<gene>
    <name evidence="9" type="ORF">BJEO58_00793</name>
</gene>
<dbReference type="PANTHER" id="PTHR43214">
    <property type="entry name" value="TWO-COMPONENT RESPONSE REGULATOR"/>
    <property type="match status" value="1"/>
</dbReference>
<keyword evidence="4" id="KW-0804">Transcription</keyword>
<evidence type="ECO:0000313" key="9">
    <source>
        <dbReference type="EMBL" id="SMY11210.1"/>
    </source>
</evidence>
<sequence length="324" mass="34105">MADPEYPSAEDTALPAGTDTALPADTAHPEDSPSPIRVVLVDDQALVRAGFSMVIDSQSDLEVVGQAGDGEEAVALVARVQPDVVLMDVRMPRLDGIQAAGRILALADEGAIRTPRIIVLTTFDEDEYALAALRSGASGFLLKDVLPEILLDSIRTVVNGGAVIAPTTTRRLLDVHLGSRAAQADHARGLGRETLDIRADTGTTATDQGSTSNSPTSVDPASTPHTHETPPTHALRPPAAPALDPERTRMLASLTPREREVLGLVGRGMSNAEIVQALVLAEPTVKTHVGRILMKLGARDRVQAVVFAYDAGIVTPGQEPTSLQ</sequence>
<dbReference type="SUPFAM" id="SSF52172">
    <property type="entry name" value="CheY-like"/>
    <property type="match status" value="1"/>
</dbReference>
<protein>
    <submittedName>
        <fullName evidence="9">Two component transcriptional regulator, LuxR family</fullName>
    </submittedName>
</protein>
<dbReference type="Pfam" id="PF00072">
    <property type="entry name" value="Response_reg"/>
    <property type="match status" value="1"/>
</dbReference>
<dbReference type="InterPro" id="IPR000792">
    <property type="entry name" value="Tscrpt_reg_LuxR_C"/>
</dbReference>
<dbReference type="PROSITE" id="PS50043">
    <property type="entry name" value="HTH_LUXR_2"/>
    <property type="match status" value="1"/>
</dbReference>
<dbReference type="SUPFAM" id="SSF46894">
    <property type="entry name" value="C-terminal effector domain of the bipartite response regulators"/>
    <property type="match status" value="1"/>
</dbReference>
<keyword evidence="2" id="KW-0805">Transcription regulation</keyword>
<dbReference type="InterPro" id="IPR058245">
    <property type="entry name" value="NreC/VraR/RcsB-like_REC"/>
</dbReference>
<evidence type="ECO:0000256" key="2">
    <source>
        <dbReference type="ARBA" id="ARBA00023015"/>
    </source>
</evidence>
<dbReference type="RefSeq" id="WP_101587944.1">
    <property type="nucleotide sequence ID" value="NZ_FXZM01000003.1"/>
</dbReference>
<name>A0A2H1L328_9MICO</name>
<dbReference type="InterPro" id="IPR016032">
    <property type="entry name" value="Sig_transdc_resp-reg_C-effctor"/>
</dbReference>
<feature type="region of interest" description="Disordered" evidence="6">
    <location>
        <begin position="202"/>
        <end position="243"/>
    </location>
</feature>
<dbReference type="Gene3D" id="3.40.50.2300">
    <property type="match status" value="1"/>
</dbReference>